<dbReference type="PROSITE" id="PS51007">
    <property type="entry name" value="CYTC"/>
    <property type="match status" value="1"/>
</dbReference>
<name>A0ABQ4V256_9HYPH</name>
<keyword evidence="2 4" id="KW-0479">Metal-binding</keyword>
<dbReference type="EMBL" id="BPRE01000021">
    <property type="protein sequence ID" value="GJE78164.1"/>
    <property type="molecule type" value="Genomic_DNA"/>
</dbReference>
<feature type="chain" id="PRO_5045632789" description="Cytochrome c domain-containing protein" evidence="5">
    <location>
        <begin position="20"/>
        <end position="99"/>
    </location>
</feature>
<keyword evidence="3 4" id="KW-0408">Iron</keyword>
<accession>A0ABQ4V256</accession>
<dbReference type="InterPro" id="IPR036909">
    <property type="entry name" value="Cyt_c-like_dom_sf"/>
</dbReference>
<dbReference type="Gene3D" id="1.10.760.10">
    <property type="entry name" value="Cytochrome c-like domain"/>
    <property type="match status" value="1"/>
</dbReference>
<dbReference type="InterPro" id="IPR009056">
    <property type="entry name" value="Cyt_c-like_dom"/>
</dbReference>
<dbReference type="RefSeq" id="WP_238308746.1">
    <property type="nucleotide sequence ID" value="NZ_BPRE01000021.1"/>
</dbReference>
<keyword evidence="5" id="KW-0732">Signal</keyword>
<keyword evidence="1 4" id="KW-0349">Heme</keyword>
<organism evidence="7 8">
    <name type="scientific">Methylorubrum suomiense</name>
    <dbReference type="NCBI Taxonomy" id="144191"/>
    <lineage>
        <taxon>Bacteria</taxon>
        <taxon>Pseudomonadati</taxon>
        <taxon>Pseudomonadota</taxon>
        <taxon>Alphaproteobacteria</taxon>
        <taxon>Hyphomicrobiales</taxon>
        <taxon>Methylobacteriaceae</taxon>
        <taxon>Methylorubrum</taxon>
    </lineage>
</organism>
<gene>
    <name evidence="7" type="ORF">BGCPKDLD_4775</name>
</gene>
<evidence type="ECO:0000259" key="6">
    <source>
        <dbReference type="PROSITE" id="PS51007"/>
    </source>
</evidence>
<reference evidence="7" key="1">
    <citation type="journal article" date="2021" name="Front. Microbiol.">
        <title>Comprehensive Comparative Genomics and Phenotyping of Methylobacterium Species.</title>
        <authorList>
            <person name="Alessa O."/>
            <person name="Ogura Y."/>
            <person name="Fujitani Y."/>
            <person name="Takami H."/>
            <person name="Hayashi T."/>
            <person name="Sahin N."/>
            <person name="Tani A."/>
        </authorList>
    </citation>
    <scope>NUCLEOTIDE SEQUENCE</scope>
    <source>
        <strain evidence="7">DSM 14458</strain>
    </source>
</reference>
<sequence length="99" mass="10078">MTALATSGLILLAANRASAEPLAPGAASCLACHENRVGATTSGFPTLGTLSAQQIEAALAAYRSGRRDGTVMPRIAKGFSDIEARAIAESLARPEAAPR</sequence>
<evidence type="ECO:0000256" key="1">
    <source>
        <dbReference type="ARBA" id="ARBA00022617"/>
    </source>
</evidence>
<protein>
    <recommendedName>
        <fullName evidence="6">Cytochrome c domain-containing protein</fullName>
    </recommendedName>
</protein>
<evidence type="ECO:0000313" key="7">
    <source>
        <dbReference type="EMBL" id="GJE78164.1"/>
    </source>
</evidence>
<proteinExistence type="predicted"/>
<evidence type="ECO:0000256" key="5">
    <source>
        <dbReference type="SAM" id="SignalP"/>
    </source>
</evidence>
<comment type="caution">
    <text evidence="7">The sequence shown here is derived from an EMBL/GenBank/DDBJ whole genome shotgun (WGS) entry which is preliminary data.</text>
</comment>
<dbReference type="SUPFAM" id="SSF46626">
    <property type="entry name" value="Cytochrome c"/>
    <property type="match status" value="1"/>
</dbReference>
<evidence type="ECO:0000313" key="8">
    <source>
        <dbReference type="Proteomes" id="UP001055093"/>
    </source>
</evidence>
<reference evidence="7" key="2">
    <citation type="submission" date="2021-08" db="EMBL/GenBank/DDBJ databases">
        <authorList>
            <person name="Tani A."/>
            <person name="Ola A."/>
            <person name="Ogura Y."/>
            <person name="Katsura K."/>
            <person name="Hayashi T."/>
        </authorList>
    </citation>
    <scope>NUCLEOTIDE SEQUENCE</scope>
    <source>
        <strain evidence="7">DSM 14458</strain>
    </source>
</reference>
<evidence type="ECO:0000256" key="4">
    <source>
        <dbReference type="PROSITE-ProRule" id="PRU00433"/>
    </source>
</evidence>
<feature type="domain" description="Cytochrome c" evidence="6">
    <location>
        <begin position="3"/>
        <end position="95"/>
    </location>
</feature>
<evidence type="ECO:0000256" key="3">
    <source>
        <dbReference type="ARBA" id="ARBA00023004"/>
    </source>
</evidence>
<feature type="signal peptide" evidence="5">
    <location>
        <begin position="1"/>
        <end position="19"/>
    </location>
</feature>
<evidence type="ECO:0000256" key="2">
    <source>
        <dbReference type="ARBA" id="ARBA00022723"/>
    </source>
</evidence>
<keyword evidence="8" id="KW-1185">Reference proteome</keyword>
<dbReference type="Proteomes" id="UP001055093">
    <property type="component" value="Unassembled WGS sequence"/>
</dbReference>